<evidence type="ECO:0008006" key="9">
    <source>
        <dbReference type="Google" id="ProtNLM"/>
    </source>
</evidence>
<feature type="compositionally biased region" description="Basic and acidic residues" evidence="6">
    <location>
        <begin position="372"/>
        <end position="392"/>
    </location>
</feature>
<dbReference type="OrthoDB" id="1069523at2759"/>
<organism evidence="7 8">
    <name type="scientific">Aspergillus pseudoviridinutans</name>
    <dbReference type="NCBI Taxonomy" id="1517512"/>
    <lineage>
        <taxon>Eukaryota</taxon>
        <taxon>Fungi</taxon>
        <taxon>Dikarya</taxon>
        <taxon>Ascomycota</taxon>
        <taxon>Pezizomycotina</taxon>
        <taxon>Eurotiomycetes</taxon>
        <taxon>Eurotiomycetidae</taxon>
        <taxon>Eurotiales</taxon>
        <taxon>Aspergillaceae</taxon>
        <taxon>Aspergillus</taxon>
        <taxon>Aspergillus subgen. Fumigati</taxon>
    </lineage>
</organism>
<dbReference type="GO" id="GO:0010436">
    <property type="term" value="F:carotenoid dioxygenase activity"/>
    <property type="evidence" value="ECO:0007669"/>
    <property type="project" value="TreeGrafter"/>
</dbReference>
<evidence type="ECO:0000313" key="8">
    <source>
        <dbReference type="Proteomes" id="UP001043456"/>
    </source>
</evidence>
<sequence>MATGSISAFRFHFGRVDMKMRYIETERYRLERNAPCVRGAIDSAANTNLVYWAGHLLALKEIALPYAVDPDTLATLKYDPFGSQVCSRTFTAYPKIDPFTNELVVYGYEATGLASLDVVTYTLDSNGTKVEEEWLKAPWSRWAPLGVELQAPRQPSSLCLGGKARSALLFGTQMKNVGFINGKTACLFAQPEPGRRRRTVALKFGLKVPASLGMPFHFFPPDDGRTPATDAKCDFVRWELDLNAPSRSSVPDPRVILDLPCKFPRIDERSLTKQYNIVFLDNLNGLAMHDHRSGETRIFCPGDNCAAQEPVFIPRSEDAPEGDGWVLAMVEQKAANRCDVVVLDTAQFEKPIAVVQLPFHVKAQVHGNWVDSTRRKGTQEQGLVHEPDEKPISGRGALAPVI</sequence>
<dbReference type="AlphaFoldDB" id="A0A9P3BG21"/>
<feature type="region of interest" description="Disordered" evidence="6">
    <location>
        <begin position="372"/>
        <end position="402"/>
    </location>
</feature>
<keyword evidence="8" id="KW-1185">Reference proteome</keyword>
<feature type="binding site" evidence="5">
    <location>
        <position position="366"/>
    </location>
    <ligand>
        <name>Fe cation</name>
        <dbReference type="ChEBI" id="CHEBI:24875"/>
        <note>catalytic</note>
    </ligand>
</feature>
<comment type="similarity">
    <text evidence="1">Belongs to the carotenoid oxygenase family.</text>
</comment>
<dbReference type="RefSeq" id="XP_043160240.1">
    <property type="nucleotide sequence ID" value="XM_043304305.1"/>
</dbReference>
<dbReference type="PANTHER" id="PTHR10543">
    <property type="entry name" value="BETA-CAROTENE DIOXYGENASE"/>
    <property type="match status" value="1"/>
</dbReference>
<evidence type="ECO:0000256" key="5">
    <source>
        <dbReference type="PIRSR" id="PIRSR604294-1"/>
    </source>
</evidence>
<evidence type="ECO:0000256" key="1">
    <source>
        <dbReference type="ARBA" id="ARBA00006787"/>
    </source>
</evidence>
<dbReference type="GeneID" id="67007046"/>
<evidence type="ECO:0000256" key="3">
    <source>
        <dbReference type="ARBA" id="ARBA00023002"/>
    </source>
</evidence>
<dbReference type="GO" id="GO:0016121">
    <property type="term" value="P:carotene catabolic process"/>
    <property type="evidence" value="ECO:0007669"/>
    <property type="project" value="TreeGrafter"/>
</dbReference>
<proteinExistence type="inferred from homology"/>
<keyword evidence="4 5" id="KW-0408">Iron</keyword>
<name>A0A9P3BG21_9EURO</name>
<keyword evidence="2 5" id="KW-0479">Metal-binding</keyword>
<dbReference type="Pfam" id="PF03055">
    <property type="entry name" value="RPE65"/>
    <property type="match status" value="2"/>
</dbReference>
<evidence type="ECO:0000256" key="6">
    <source>
        <dbReference type="SAM" id="MobiDB-lite"/>
    </source>
</evidence>
<comment type="cofactor">
    <cofactor evidence="5">
        <name>Fe(2+)</name>
        <dbReference type="ChEBI" id="CHEBI:29033"/>
    </cofactor>
    <text evidence="5">Binds 1 Fe(2+) ion per subunit.</text>
</comment>
<accession>A0A9P3BG21</accession>
<reference evidence="7 8" key="1">
    <citation type="submission" date="2018-10" db="EMBL/GenBank/DDBJ databases">
        <title>Pan-genome distribution and transcriptional activeness of fungal secondary metabolism genes in Aspergillus section Fumigati.</title>
        <authorList>
            <person name="Takahashi H."/>
            <person name="Umemura M."/>
            <person name="Ninomiya A."/>
            <person name="Kusuya Y."/>
            <person name="Urayama S."/>
            <person name="Shimizu M."/>
            <person name="Watanabe A."/>
            <person name="Kamei K."/>
            <person name="Yaguchi T."/>
            <person name="Hagiwara D."/>
        </authorList>
    </citation>
    <scope>NUCLEOTIDE SEQUENCE [LARGE SCALE GENOMIC DNA]</scope>
    <source>
        <strain evidence="7 8">IFM 55266</strain>
    </source>
</reference>
<evidence type="ECO:0000256" key="4">
    <source>
        <dbReference type="ARBA" id="ARBA00023004"/>
    </source>
</evidence>
<dbReference type="PANTHER" id="PTHR10543:SF89">
    <property type="entry name" value="CAROTENOID 9,10(9',10')-CLEAVAGE DIOXYGENASE 1"/>
    <property type="match status" value="1"/>
</dbReference>
<gene>
    <name evidence="7" type="ORF">Asppvi_008436</name>
</gene>
<comment type="caution">
    <text evidence="7">The sequence shown here is derived from an EMBL/GenBank/DDBJ whole genome shotgun (WGS) entry which is preliminary data.</text>
</comment>
<dbReference type="Proteomes" id="UP001043456">
    <property type="component" value="Unassembled WGS sequence"/>
</dbReference>
<dbReference type="EMBL" id="BHVY01000005">
    <property type="protein sequence ID" value="GIJ89494.1"/>
    <property type="molecule type" value="Genomic_DNA"/>
</dbReference>
<keyword evidence="3" id="KW-0560">Oxidoreductase</keyword>
<evidence type="ECO:0000313" key="7">
    <source>
        <dbReference type="EMBL" id="GIJ89494.1"/>
    </source>
</evidence>
<dbReference type="InterPro" id="IPR004294">
    <property type="entry name" value="Carotenoid_Oase"/>
</dbReference>
<evidence type="ECO:0000256" key="2">
    <source>
        <dbReference type="ARBA" id="ARBA00022723"/>
    </source>
</evidence>
<dbReference type="GO" id="GO:0046872">
    <property type="term" value="F:metal ion binding"/>
    <property type="evidence" value="ECO:0007669"/>
    <property type="project" value="UniProtKB-KW"/>
</dbReference>
<protein>
    <recommendedName>
        <fullName evidence="9">Carotenoid oxygenase</fullName>
    </recommendedName>
</protein>